<dbReference type="InterPro" id="IPR003834">
    <property type="entry name" value="Cyt_c_assmbl_TM_dom"/>
</dbReference>
<evidence type="ECO:0000256" key="2">
    <source>
        <dbReference type="ARBA" id="ARBA00022692"/>
    </source>
</evidence>
<dbReference type="InterPro" id="IPR035671">
    <property type="entry name" value="DsbD_gamma"/>
</dbReference>
<gene>
    <name evidence="11" type="ORF">G5C33_16960</name>
</gene>
<evidence type="ECO:0000259" key="9">
    <source>
        <dbReference type="Pfam" id="PF02683"/>
    </source>
</evidence>
<feature type="transmembrane region" description="Helical" evidence="7">
    <location>
        <begin position="444"/>
        <end position="468"/>
    </location>
</feature>
<dbReference type="Pfam" id="PF13899">
    <property type="entry name" value="Thioredoxin_7"/>
    <property type="match status" value="1"/>
</dbReference>
<dbReference type="Pfam" id="PF11412">
    <property type="entry name" value="DsbD_N"/>
    <property type="match status" value="1"/>
</dbReference>
<keyword evidence="3" id="KW-0201">Cytochrome c-type biogenesis</keyword>
<dbReference type="GO" id="GO:0045454">
    <property type="term" value="P:cell redox homeostasis"/>
    <property type="evidence" value="ECO:0007669"/>
    <property type="project" value="TreeGrafter"/>
</dbReference>
<dbReference type="SUPFAM" id="SSF52833">
    <property type="entry name" value="Thioredoxin-like"/>
    <property type="match status" value="1"/>
</dbReference>
<keyword evidence="6" id="KW-0676">Redox-active center</keyword>
<evidence type="ECO:0000313" key="12">
    <source>
        <dbReference type="Proteomes" id="UP000501568"/>
    </source>
</evidence>
<dbReference type="InterPro" id="IPR036249">
    <property type="entry name" value="Thioredoxin-like_sf"/>
</dbReference>
<feature type="transmembrane region" description="Helical" evidence="7">
    <location>
        <begin position="488"/>
        <end position="506"/>
    </location>
</feature>
<dbReference type="KEGG" id="spzr:G5C33_16960"/>
<keyword evidence="8" id="KW-0732">Signal</keyword>
<dbReference type="GO" id="GO:0015035">
    <property type="term" value="F:protein-disulfide reductase activity"/>
    <property type="evidence" value="ECO:0007669"/>
    <property type="project" value="TreeGrafter"/>
</dbReference>
<feature type="transmembrane region" description="Helical" evidence="7">
    <location>
        <begin position="375"/>
        <end position="397"/>
    </location>
</feature>
<feature type="transmembrane region" description="Helical" evidence="7">
    <location>
        <begin position="538"/>
        <end position="560"/>
    </location>
</feature>
<dbReference type="CDD" id="cd02953">
    <property type="entry name" value="DsbDgamma"/>
    <property type="match status" value="1"/>
</dbReference>
<feature type="chain" id="PRO_5026073051" evidence="8">
    <location>
        <begin position="26"/>
        <end position="689"/>
    </location>
</feature>
<dbReference type="EMBL" id="CP049109">
    <property type="protein sequence ID" value="QIG81304.1"/>
    <property type="molecule type" value="Genomic_DNA"/>
</dbReference>
<feature type="domain" description="Cytochrome C biogenesis protein transmembrane" evidence="9">
    <location>
        <begin position="295"/>
        <end position="500"/>
    </location>
</feature>
<name>A0A6G6Y8P1_9SPHN</name>
<evidence type="ECO:0000256" key="6">
    <source>
        <dbReference type="ARBA" id="ARBA00023284"/>
    </source>
</evidence>
<reference evidence="11 12" key="1">
    <citation type="submission" date="2020-02" db="EMBL/GenBank/DDBJ databases">
        <authorList>
            <person name="Zheng R.K."/>
            <person name="Sun C.M."/>
        </authorList>
    </citation>
    <scope>NUCLEOTIDE SEQUENCE [LARGE SCALE GENOMIC DNA]</scope>
    <source>
        <strain evidence="12">zrk23</strain>
    </source>
</reference>
<feature type="transmembrane region" description="Helical" evidence="7">
    <location>
        <begin position="290"/>
        <end position="315"/>
    </location>
</feature>
<organism evidence="11 12">
    <name type="scientific">Stakelama tenebrarum</name>
    <dbReference type="NCBI Taxonomy" id="2711215"/>
    <lineage>
        <taxon>Bacteria</taxon>
        <taxon>Pseudomonadati</taxon>
        <taxon>Pseudomonadota</taxon>
        <taxon>Alphaproteobacteria</taxon>
        <taxon>Sphingomonadales</taxon>
        <taxon>Sphingomonadaceae</taxon>
        <taxon>Stakelama</taxon>
    </lineage>
</organism>
<feature type="transmembrane region" description="Helical" evidence="7">
    <location>
        <begin position="336"/>
        <end position="355"/>
    </location>
</feature>
<dbReference type="PANTHER" id="PTHR32234:SF3">
    <property type="entry name" value="SUPPRESSION OF COPPER SENSITIVITY PROTEIN"/>
    <property type="match status" value="1"/>
</dbReference>
<comment type="subcellular location">
    <subcellularLocation>
        <location evidence="1">Membrane</location>
        <topology evidence="1">Multi-pass membrane protein</topology>
    </subcellularLocation>
</comment>
<feature type="signal peptide" evidence="8">
    <location>
        <begin position="1"/>
        <end position="25"/>
    </location>
</feature>
<dbReference type="AlphaFoldDB" id="A0A6G6Y8P1"/>
<evidence type="ECO:0000256" key="4">
    <source>
        <dbReference type="ARBA" id="ARBA00022989"/>
    </source>
</evidence>
<dbReference type="GO" id="GO:0016020">
    <property type="term" value="C:membrane"/>
    <property type="evidence" value="ECO:0007669"/>
    <property type="project" value="UniProtKB-SubCell"/>
</dbReference>
<evidence type="ECO:0000256" key="8">
    <source>
        <dbReference type="SAM" id="SignalP"/>
    </source>
</evidence>
<sequence length="689" mass="72337">MRARYCAVMTMMLAALLVLMPGALAQQPAPGPHIAIDLVAETLRPAPGSEVTLAFDSRPDPGWHGYWRNPGDAGLPARLEWELPEGVQAGDLRYPVPQRLLISGLMNYVYEAPFAQLVTLRIPEGVARGTKLPVSVRMQYLVCTTSICVPESAELSTELVVGDSAIPPDRRERFDRWRKRLPKPLGSEAQWQREGDRMRIAIPFPAGARLGDAYFYPVTHRAVAYGAEQAIVRDGDRLVIDVEAVEPEGRIEGVLDTGGQGLEVSATPGTVAPASADAETAGAATNGWQAALMAFAGAVLGGLILNVMPCVFPILSLKALSLARAGGEEAHPRSEALAYAAGVILVCVALGGILLGLRAAGTSAGWAFQLQSPAVILILLLLVSGIAFNLAGLFELATPGFANRAGGRGIGGAFATGALAAFVATPCTGPFMGAALGAALVLPWTAALAVFAGLGLGIALPFLLLGFVPPLRRALPRPGPWMEVLRRILSVPMFLTAVALAWVLGRQTGADGMALGLLAVLAAAMLFWIGGGRQARGYSFGALAIVALALVAVVGTGLVMRLPAVDARPTAGMNAEPFSEARLAELRGEGRPVFAYFTADWCLTCKVNEKTVIETAPVRQALADNNVAVLVGDWTDGDPVLGRFIESHNRAGVPLYLWYAPGAEAPDVLPQILTQAMVRERAAGQGGEG</sequence>
<evidence type="ECO:0000256" key="5">
    <source>
        <dbReference type="ARBA" id="ARBA00023136"/>
    </source>
</evidence>
<dbReference type="Proteomes" id="UP000501568">
    <property type="component" value="Chromosome"/>
</dbReference>
<keyword evidence="5 7" id="KW-0472">Membrane</keyword>
<feature type="transmembrane region" description="Helical" evidence="7">
    <location>
        <begin position="512"/>
        <end position="531"/>
    </location>
</feature>
<dbReference type="PROSITE" id="PS00194">
    <property type="entry name" value="THIOREDOXIN_1"/>
    <property type="match status" value="1"/>
</dbReference>
<evidence type="ECO:0000256" key="3">
    <source>
        <dbReference type="ARBA" id="ARBA00022748"/>
    </source>
</evidence>
<dbReference type="InterPro" id="IPR028250">
    <property type="entry name" value="DsbDN"/>
</dbReference>
<evidence type="ECO:0000313" key="11">
    <source>
        <dbReference type="EMBL" id="QIG81304.1"/>
    </source>
</evidence>
<keyword evidence="2 7" id="KW-0812">Transmembrane</keyword>
<dbReference type="GO" id="GO:0017004">
    <property type="term" value="P:cytochrome complex assembly"/>
    <property type="evidence" value="ECO:0007669"/>
    <property type="project" value="UniProtKB-KW"/>
</dbReference>
<feature type="transmembrane region" description="Helical" evidence="7">
    <location>
        <begin position="409"/>
        <end position="432"/>
    </location>
</feature>
<dbReference type="Gene3D" id="3.40.30.10">
    <property type="entry name" value="Glutaredoxin"/>
    <property type="match status" value="1"/>
</dbReference>
<evidence type="ECO:0000256" key="1">
    <source>
        <dbReference type="ARBA" id="ARBA00004141"/>
    </source>
</evidence>
<dbReference type="PANTHER" id="PTHR32234">
    <property type="entry name" value="THIOL:DISULFIDE INTERCHANGE PROTEIN DSBD"/>
    <property type="match status" value="1"/>
</dbReference>
<keyword evidence="12" id="KW-1185">Reference proteome</keyword>
<dbReference type="InterPro" id="IPR017937">
    <property type="entry name" value="Thioredoxin_CS"/>
</dbReference>
<accession>A0A6G6Y8P1</accession>
<keyword evidence="4 7" id="KW-1133">Transmembrane helix</keyword>
<dbReference type="Pfam" id="PF02683">
    <property type="entry name" value="DsbD_TM"/>
    <property type="match status" value="1"/>
</dbReference>
<protein>
    <submittedName>
        <fullName evidence="11">Thiol:disulfide interchange protein</fullName>
    </submittedName>
</protein>
<evidence type="ECO:0000256" key="7">
    <source>
        <dbReference type="SAM" id="Phobius"/>
    </source>
</evidence>
<evidence type="ECO:0000259" key="10">
    <source>
        <dbReference type="Pfam" id="PF11412"/>
    </source>
</evidence>
<feature type="domain" description="Thiol:disulfide interchange protein DsbD N-terminal" evidence="10">
    <location>
        <begin position="47"/>
        <end position="156"/>
    </location>
</feature>
<proteinExistence type="predicted"/>